<accession>A0A377KI29</accession>
<sequence>METNKINEIVDLLIKNRNKSITQALHGVMSKSNYYRFVNGEIDISLSKFLKLIKYNDIVLKEISFIADDYTDDKLITQLHTIINSYRSKNLDYLENFIENNSKLEVTSYKQKHILYLSEIYLELLNQSIPNRNKLTYLTSFFYELEELAYFDIVFLANTMNIYTSEFNQYMFKKLIERSNSYFNYEKNENIFIHIVIARIAYLFEIGETDNIEKWVKILNQIKISNNQIYEKLCVKFFNEVNELSRGSVEKTIKAEYYISILEDLEDQRYLLLQEILDNLVESRGILIEKV</sequence>
<dbReference type="PANTHER" id="PTHR37038">
    <property type="entry name" value="TRANSCRIPTIONAL REGULATOR-RELATED"/>
    <property type="match status" value="1"/>
</dbReference>
<organism evidence="2 3">
    <name type="scientific">Enterococcus durans</name>
    <dbReference type="NCBI Taxonomy" id="53345"/>
    <lineage>
        <taxon>Bacteria</taxon>
        <taxon>Bacillati</taxon>
        <taxon>Bacillota</taxon>
        <taxon>Bacilli</taxon>
        <taxon>Lactobacillales</taxon>
        <taxon>Enterococcaceae</taxon>
        <taxon>Enterococcus</taxon>
    </lineage>
</organism>
<dbReference type="InterPro" id="IPR053163">
    <property type="entry name" value="HTH-type_regulator_Rgg"/>
</dbReference>
<dbReference type="Pfam" id="PF21259">
    <property type="entry name" value="Rgg_C"/>
    <property type="match status" value="1"/>
</dbReference>
<dbReference type="NCBIfam" id="TIGR01716">
    <property type="entry name" value="RGG_Cterm"/>
    <property type="match status" value="1"/>
</dbReference>
<dbReference type="EMBL" id="UGIF01000002">
    <property type="protein sequence ID" value="STP28857.1"/>
    <property type="molecule type" value="Genomic_DNA"/>
</dbReference>
<dbReference type="AlphaFoldDB" id="A0A377KI29"/>
<dbReference type="Proteomes" id="UP000254070">
    <property type="component" value="Unassembled WGS sequence"/>
</dbReference>
<feature type="domain" description="HTH-type transcriptional regulator Rgg C-terminal" evidence="1">
    <location>
        <begin position="104"/>
        <end position="268"/>
    </location>
</feature>
<reference evidence="2 3" key="1">
    <citation type="submission" date="2018-06" db="EMBL/GenBank/DDBJ databases">
        <authorList>
            <consortium name="Pathogen Informatics"/>
            <person name="Doyle S."/>
        </authorList>
    </citation>
    <scope>NUCLEOTIDE SEQUENCE [LARGE SCALE GENOMIC DNA]</scope>
    <source>
        <strain evidence="2 3">NCTC8129</strain>
    </source>
</reference>
<name>A0A377KI29_9ENTE</name>
<evidence type="ECO:0000259" key="1">
    <source>
        <dbReference type="Pfam" id="PF21259"/>
    </source>
</evidence>
<gene>
    <name evidence="2" type="ORF">NCTC8129_01041</name>
</gene>
<proteinExistence type="predicted"/>
<dbReference type="InterPro" id="IPR010057">
    <property type="entry name" value="Transcription_activator_Rgg_C"/>
</dbReference>
<evidence type="ECO:0000313" key="3">
    <source>
        <dbReference type="Proteomes" id="UP000254070"/>
    </source>
</evidence>
<dbReference type="RefSeq" id="WP_115234951.1">
    <property type="nucleotide sequence ID" value="NZ_UGIF01000002.1"/>
</dbReference>
<protein>
    <submittedName>
        <fullName evidence="2">Transcriptional activator, Rgg/GadR/MutR family, C-terminal domain</fullName>
    </submittedName>
</protein>
<evidence type="ECO:0000313" key="2">
    <source>
        <dbReference type="EMBL" id="STP28857.1"/>
    </source>
</evidence>